<organism evidence="1 2">
    <name type="scientific">Rhizophagus irregularis</name>
    <dbReference type="NCBI Taxonomy" id="588596"/>
    <lineage>
        <taxon>Eukaryota</taxon>
        <taxon>Fungi</taxon>
        <taxon>Fungi incertae sedis</taxon>
        <taxon>Mucoromycota</taxon>
        <taxon>Glomeromycotina</taxon>
        <taxon>Glomeromycetes</taxon>
        <taxon>Glomerales</taxon>
        <taxon>Glomeraceae</taxon>
        <taxon>Rhizophagus</taxon>
    </lineage>
</organism>
<evidence type="ECO:0000313" key="1">
    <source>
        <dbReference type="EMBL" id="PKK60182.1"/>
    </source>
</evidence>
<reference evidence="1 2" key="1">
    <citation type="submission" date="2016-04" db="EMBL/GenBank/DDBJ databases">
        <title>Genome analyses suggest a sexual origin of heterokaryosis in a supposedly ancient asexual fungus.</title>
        <authorList>
            <person name="Ropars J."/>
            <person name="Sedzielewska K."/>
            <person name="Noel J."/>
            <person name="Charron P."/>
            <person name="Farinelli L."/>
            <person name="Marton T."/>
            <person name="Kruger M."/>
            <person name="Pelin A."/>
            <person name="Brachmann A."/>
            <person name="Corradi N."/>
        </authorList>
    </citation>
    <scope>NUCLEOTIDE SEQUENCE [LARGE SCALE GENOMIC DNA]</scope>
    <source>
        <strain evidence="1 2">C2</strain>
    </source>
</reference>
<dbReference type="Proteomes" id="UP000233469">
    <property type="component" value="Unassembled WGS sequence"/>
</dbReference>
<dbReference type="AlphaFoldDB" id="A0A2N1MEX7"/>
<dbReference type="EMBL" id="LLXL01002693">
    <property type="protein sequence ID" value="PKK60182.1"/>
    <property type="molecule type" value="Genomic_DNA"/>
</dbReference>
<dbReference type="VEuPathDB" id="FungiDB:FUN_022823"/>
<accession>A0A2N1MEX7</accession>
<dbReference type="VEuPathDB" id="FungiDB:RhiirA1_317698"/>
<dbReference type="InterPro" id="IPR012337">
    <property type="entry name" value="RNaseH-like_sf"/>
</dbReference>
<comment type="caution">
    <text evidence="1">The sequence shown here is derived from an EMBL/GenBank/DDBJ whole genome shotgun (WGS) entry which is preliminary data.</text>
</comment>
<evidence type="ECO:0000313" key="2">
    <source>
        <dbReference type="Proteomes" id="UP000233469"/>
    </source>
</evidence>
<protein>
    <submittedName>
        <fullName evidence="1">Uncharacterized protein</fullName>
    </submittedName>
</protein>
<gene>
    <name evidence="1" type="ORF">RhiirC2_793706</name>
</gene>
<proteinExistence type="predicted"/>
<reference evidence="1 2" key="2">
    <citation type="submission" date="2017-10" db="EMBL/GenBank/DDBJ databases">
        <title>Extensive intraspecific genome diversity in a model arbuscular mycorrhizal fungus.</title>
        <authorList>
            <person name="Chen E.C.H."/>
            <person name="Morin E."/>
            <person name="Baudet D."/>
            <person name="Noel J."/>
            <person name="Ndikumana S."/>
            <person name="Charron P."/>
            <person name="St-Onge C."/>
            <person name="Giorgi J."/>
            <person name="Grigoriev I.V."/>
            <person name="Roux C."/>
            <person name="Martin F.M."/>
            <person name="Corradi N."/>
        </authorList>
    </citation>
    <scope>NUCLEOTIDE SEQUENCE [LARGE SCALE GENOMIC DNA]</scope>
    <source>
        <strain evidence="1 2">C2</strain>
    </source>
</reference>
<dbReference type="SUPFAM" id="SSF53098">
    <property type="entry name" value="Ribonuclease H-like"/>
    <property type="match status" value="1"/>
</dbReference>
<sequence length="107" mass="12781">MATVTIQAAAKLKRIQIENYNKKALVLPILTRWGTHHSCFQSLLKSKITLEQVLMDSEVRQKINRELAEFHDNIQQLIQKRWEYSYYSVMMVAYMLDPYFLEVKMRI</sequence>
<name>A0A2N1MEX7_9GLOM</name>